<name>A0A914KVS3_MELIC</name>
<protein>
    <submittedName>
        <fullName evidence="2">Uncharacterized protein</fullName>
    </submittedName>
</protein>
<dbReference type="AlphaFoldDB" id="A0A914KVS3"/>
<dbReference type="Proteomes" id="UP000887563">
    <property type="component" value="Unplaced"/>
</dbReference>
<organism evidence="1 2">
    <name type="scientific">Meloidogyne incognita</name>
    <name type="common">Southern root-knot nematode worm</name>
    <name type="synonym">Oxyuris incognita</name>
    <dbReference type="NCBI Taxonomy" id="6306"/>
    <lineage>
        <taxon>Eukaryota</taxon>
        <taxon>Metazoa</taxon>
        <taxon>Ecdysozoa</taxon>
        <taxon>Nematoda</taxon>
        <taxon>Chromadorea</taxon>
        <taxon>Rhabditida</taxon>
        <taxon>Tylenchina</taxon>
        <taxon>Tylenchomorpha</taxon>
        <taxon>Tylenchoidea</taxon>
        <taxon>Meloidogynidae</taxon>
        <taxon>Meloidogyninae</taxon>
        <taxon>Meloidogyne</taxon>
        <taxon>Meloidogyne incognita group</taxon>
    </lineage>
</organism>
<sequence length="77" mass="8856">MYRVSTFKCLKDQFSKEFIIVSANDKNSGDIDTNAELNIINARAAGFENVDIYLSPCVKPYFSYYCCKTCGYPRYKI</sequence>
<dbReference type="WBParaSite" id="Minc3s00136g05717">
    <property type="protein sequence ID" value="Minc3s00136g05717"/>
    <property type="gene ID" value="Minc3s00136g05717"/>
</dbReference>
<evidence type="ECO:0000313" key="2">
    <source>
        <dbReference type="WBParaSite" id="Minc3s00136g05717"/>
    </source>
</evidence>
<reference evidence="2" key="1">
    <citation type="submission" date="2022-11" db="UniProtKB">
        <authorList>
            <consortium name="WormBaseParasite"/>
        </authorList>
    </citation>
    <scope>IDENTIFICATION</scope>
</reference>
<accession>A0A914KVS3</accession>
<proteinExistence type="predicted"/>
<evidence type="ECO:0000313" key="1">
    <source>
        <dbReference type="Proteomes" id="UP000887563"/>
    </source>
</evidence>
<keyword evidence="1" id="KW-1185">Reference proteome</keyword>